<dbReference type="AlphaFoldDB" id="A0A9P3BCY0"/>
<dbReference type="EMBL" id="BHVY01000004">
    <property type="protein sequence ID" value="GIJ86878.1"/>
    <property type="molecule type" value="Genomic_DNA"/>
</dbReference>
<gene>
    <name evidence="1" type="ORF">Asppvi_005776</name>
</gene>
<name>A0A9P3BCY0_9EURO</name>
<evidence type="ECO:0000313" key="1">
    <source>
        <dbReference type="EMBL" id="GIJ86878.1"/>
    </source>
</evidence>
<keyword evidence="2" id="KW-1185">Reference proteome</keyword>
<dbReference type="OrthoDB" id="5325862at2759"/>
<organism evidence="1 2">
    <name type="scientific">Aspergillus pseudoviridinutans</name>
    <dbReference type="NCBI Taxonomy" id="1517512"/>
    <lineage>
        <taxon>Eukaryota</taxon>
        <taxon>Fungi</taxon>
        <taxon>Dikarya</taxon>
        <taxon>Ascomycota</taxon>
        <taxon>Pezizomycotina</taxon>
        <taxon>Eurotiomycetes</taxon>
        <taxon>Eurotiomycetidae</taxon>
        <taxon>Eurotiales</taxon>
        <taxon>Aspergillaceae</taxon>
        <taxon>Aspergillus</taxon>
        <taxon>Aspergillus subgen. Fumigati</taxon>
    </lineage>
</organism>
<dbReference type="Proteomes" id="UP001043456">
    <property type="component" value="Unassembled WGS sequence"/>
</dbReference>
<reference evidence="1 2" key="1">
    <citation type="submission" date="2018-10" db="EMBL/GenBank/DDBJ databases">
        <title>Pan-genome distribution and transcriptional activeness of fungal secondary metabolism genes in Aspergillus section Fumigati.</title>
        <authorList>
            <person name="Takahashi H."/>
            <person name="Umemura M."/>
            <person name="Ninomiya A."/>
            <person name="Kusuya Y."/>
            <person name="Urayama S."/>
            <person name="Shimizu M."/>
            <person name="Watanabe A."/>
            <person name="Kamei K."/>
            <person name="Yaguchi T."/>
            <person name="Hagiwara D."/>
        </authorList>
    </citation>
    <scope>NUCLEOTIDE SEQUENCE [LARGE SCALE GENOMIC DNA]</scope>
    <source>
        <strain evidence="1 2">IFM 55266</strain>
    </source>
</reference>
<protein>
    <submittedName>
        <fullName evidence="1">Uncharacterized protein</fullName>
    </submittedName>
</protein>
<dbReference type="GeneID" id="67004387"/>
<evidence type="ECO:0000313" key="2">
    <source>
        <dbReference type="Proteomes" id="UP001043456"/>
    </source>
</evidence>
<sequence length="256" mass="28060">MFPTQTEKETELFDDERSSALSLGSTITGDSLDDKHFASFRPSRTLCIAAQGIAAFRLPLPSRELEIPIYDSADGTLAYVSTRQSTCSGNAILSDPKRGDLVRTDYFFGPGRDPVISMIEGSKSKSLPVRVSSRWTSRATSFKTPDGWELEWNYTKRKDSNGQKENLIVLRLKDAKSKKEQGKVLAQLLRGGETRTAGSSPSSAGNGGQLLIDEEAAKFVEEPLLVATCLLMLKKEIDRRRAMQFMMVGAIASGGL</sequence>
<dbReference type="RefSeq" id="XP_043157624.1">
    <property type="nucleotide sequence ID" value="XM_043301689.1"/>
</dbReference>
<accession>A0A9P3BCY0</accession>
<comment type="caution">
    <text evidence="1">The sequence shown here is derived from an EMBL/GenBank/DDBJ whole genome shotgun (WGS) entry which is preliminary data.</text>
</comment>
<proteinExistence type="predicted"/>